<feature type="compositionally biased region" description="Pro residues" evidence="1">
    <location>
        <begin position="17"/>
        <end position="29"/>
    </location>
</feature>
<dbReference type="EMBL" id="CP071796">
    <property type="protein sequence ID" value="QTD46471.1"/>
    <property type="molecule type" value="Genomic_DNA"/>
</dbReference>
<feature type="compositionally biased region" description="Basic and acidic residues" evidence="1">
    <location>
        <begin position="30"/>
        <end position="42"/>
    </location>
</feature>
<evidence type="ECO:0000313" key="3">
    <source>
        <dbReference type="Proteomes" id="UP000663903"/>
    </source>
</evidence>
<accession>A0A975H4M4</accession>
<gene>
    <name evidence="2" type="ORF">J1M35_06200</name>
</gene>
<dbReference type="Proteomes" id="UP000663903">
    <property type="component" value="Chromosome"/>
</dbReference>
<keyword evidence="3" id="KW-1185">Reference proteome</keyword>
<evidence type="ECO:0000256" key="1">
    <source>
        <dbReference type="SAM" id="MobiDB-lite"/>
    </source>
</evidence>
<proteinExistence type="predicted"/>
<dbReference type="RefSeq" id="WP_208010370.1">
    <property type="nucleotide sequence ID" value="NZ_CP071796.1"/>
</dbReference>
<protein>
    <submittedName>
        <fullName evidence="2">Uncharacterized protein</fullName>
    </submittedName>
</protein>
<name>A0A975H4M4_9BURK</name>
<organism evidence="2 3">
    <name type="scientific">Ottowia testudinis</name>
    <dbReference type="NCBI Taxonomy" id="2816950"/>
    <lineage>
        <taxon>Bacteria</taxon>
        <taxon>Pseudomonadati</taxon>
        <taxon>Pseudomonadota</taxon>
        <taxon>Betaproteobacteria</taxon>
        <taxon>Burkholderiales</taxon>
        <taxon>Comamonadaceae</taxon>
        <taxon>Ottowia</taxon>
    </lineage>
</organism>
<dbReference type="KEGG" id="otd:J1M35_06200"/>
<reference evidence="2" key="1">
    <citation type="submission" date="2021-03" db="EMBL/GenBank/DDBJ databases">
        <title>Ottowia sp. 27C isolated from the cloaca of a Giant Asian pond turtle (Heosemys grandis).</title>
        <authorList>
            <person name="Spergser J."/>
            <person name="Busse H.-J."/>
        </authorList>
    </citation>
    <scope>NUCLEOTIDE SEQUENCE</scope>
    <source>
        <strain evidence="2">27C</strain>
    </source>
</reference>
<feature type="region of interest" description="Disordered" evidence="1">
    <location>
        <begin position="1"/>
        <end position="46"/>
    </location>
</feature>
<evidence type="ECO:0000313" key="2">
    <source>
        <dbReference type="EMBL" id="QTD46471.1"/>
    </source>
</evidence>
<sequence length="409" mass="42444">MDASIARSRQQDIHPTPGQPRPADSPPPDAGRHLLERARDPHSGQLDTQRLADWVNDARHIDPQAAADAQSAIEAGLIGRGQIGELSRFNEALRRHDGAAAPEPFSTHGAPGVALEGGRRAAHAGQRLLAEGTALTQQGTQRLLDNPVLTKVWAPTESRWTGKSGFTPGLRELLIQQGLTISDQINPPPLGSISQGQGISKSVANNHNGRLAENMIANEYRRVPGNVVQQQVSIHGGARVIDVRVDIPATDPRMSQRIDIESKTGRAGLDSLTRSQTAHDGLELRNNSAARQAGLAFEEAGQGLTRSGTLLHNAGRVARPLGVALGALEVGQSFRADGHKIGENTGRSLSGLAGGGLGAWGGASAGMAIGSAVLPGIGTVVGGVIGGIAGAVGGDVAGRGLFNAVKSWF</sequence>
<dbReference type="PANTHER" id="PTHR21525">
    <property type="entry name" value="MOTILE SPERM PROTEIN"/>
    <property type="match status" value="1"/>
</dbReference>
<dbReference type="AlphaFoldDB" id="A0A975H4M4"/>
<dbReference type="PANTHER" id="PTHR21525:SF9">
    <property type="entry name" value="CHANNEL_COLICIN DOMAIN-CONTAINING PROTEIN"/>
    <property type="match status" value="1"/>
</dbReference>